<protein>
    <recommendedName>
        <fullName evidence="3">Ras-GEF domain-containing protein</fullName>
    </recommendedName>
</protein>
<dbReference type="Proteomes" id="UP000770717">
    <property type="component" value="Unassembled WGS sequence"/>
</dbReference>
<name>A0A8J6E2K4_ELECQ</name>
<keyword evidence="5" id="KW-1185">Reference proteome</keyword>
<feature type="chain" id="PRO_5035241195" description="Ras-GEF domain-containing protein" evidence="2">
    <location>
        <begin position="26"/>
        <end position="113"/>
    </location>
</feature>
<dbReference type="Pfam" id="PF00617">
    <property type="entry name" value="RasGEF"/>
    <property type="match status" value="1"/>
</dbReference>
<evidence type="ECO:0000313" key="4">
    <source>
        <dbReference type="EMBL" id="KAG9460225.1"/>
    </source>
</evidence>
<feature type="domain" description="Ras-GEF" evidence="3">
    <location>
        <begin position="1"/>
        <end position="113"/>
    </location>
</feature>
<dbReference type="InterPro" id="IPR023578">
    <property type="entry name" value="Ras_GEF_dom_sf"/>
</dbReference>
<keyword evidence="2" id="KW-0732">Signal</keyword>
<dbReference type="GO" id="GO:0005085">
    <property type="term" value="F:guanyl-nucleotide exchange factor activity"/>
    <property type="evidence" value="ECO:0007669"/>
    <property type="project" value="UniProtKB-KW"/>
</dbReference>
<evidence type="ECO:0000256" key="1">
    <source>
        <dbReference type="PROSITE-ProRule" id="PRU00168"/>
    </source>
</evidence>
<dbReference type="AlphaFoldDB" id="A0A8J6E2K4"/>
<evidence type="ECO:0000259" key="3">
    <source>
        <dbReference type="PROSITE" id="PS50009"/>
    </source>
</evidence>
<sequence length="113" mass="12790">FLLCHGYITLFLLLHRHHLLSLGIAVDILGCTGTVAERAHTLHRIICLASELKDFAGDLFAFSAVMKALMLPQVTRLEQTWQVLRQTHTDSAIAFHKQLKPDLRDLDECKLNT</sequence>
<proteinExistence type="predicted"/>
<evidence type="ECO:0000313" key="5">
    <source>
        <dbReference type="Proteomes" id="UP000770717"/>
    </source>
</evidence>
<comment type="caution">
    <text evidence="4">The sequence shown here is derived from an EMBL/GenBank/DDBJ whole genome shotgun (WGS) entry which is preliminary data.</text>
</comment>
<keyword evidence="1" id="KW-0344">Guanine-nucleotide releasing factor</keyword>
<dbReference type="InterPro" id="IPR051853">
    <property type="entry name" value="SH2-Ras-GEF_adapter"/>
</dbReference>
<dbReference type="EMBL" id="WNTK01096514">
    <property type="protein sequence ID" value="KAG9460225.1"/>
    <property type="molecule type" value="Genomic_DNA"/>
</dbReference>
<evidence type="ECO:0000256" key="2">
    <source>
        <dbReference type="SAM" id="SignalP"/>
    </source>
</evidence>
<dbReference type="OrthoDB" id="2412973at2759"/>
<dbReference type="InterPro" id="IPR036964">
    <property type="entry name" value="RASGEF_cat_dom_sf"/>
</dbReference>
<dbReference type="PANTHER" id="PTHR14247">
    <property type="entry name" value="BREAST CANCER ANTI-ESTROGEN RESISTANCE PROTEIN 3 HOMOLOG-LIKE PROTEIN"/>
    <property type="match status" value="1"/>
</dbReference>
<gene>
    <name evidence="4" type="ORF">GDO78_023203</name>
</gene>
<dbReference type="PROSITE" id="PS50009">
    <property type="entry name" value="RASGEF_CAT"/>
    <property type="match status" value="1"/>
</dbReference>
<reference evidence="4" key="1">
    <citation type="thesis" date="2020" institute="ProQuest LLC" country="789 East Eisenhower Parkway, Ann Arbor, MI, USA">
        <title>Comparative Genomics and Chromosome Evolution.</title>
        <authorList>
            <person name="Mudd A.B."/>
        </authorList>
    </citation>
    <scope>NUCLEOTIDE SEQUENCE</scope>
    <source>
        <strain evidence="4">HN-11 Male</strain>
        <tissue evidence="4">Kidney and liver</tissue>
    </source>
</reference>
<dbReference type="PANTHER" id="PTHR14247:SF11">
    <property type="entry name" value="SH2 DOMAIN-CONTAINING PROTEIN 3A"/>
    <property type="match status" value="1"/>
</dbReference>
<dbReference type="GO" id="GO:0007264">
    <property type="term" value="P:small GTPase-mediated signal transduction"/>
    <property type="evidence" value="ECO:0007669"/>
    <property type="project" value="InterPro"/>
</dbReference>
<dbReference type="InterPro" id="IPR001895">
    <property type="entry name" value="RASGEF_cat_dom"/>
</dbReference>
<feature type="non-terminal residue" evidence="4">
    <location>
        <position position="1"/>
    </location>
</feature>
<dbReference type="Gene3D" id="1.10.840.10">
    <property type="entry name" value="Ras guanine-nucleotide exchange factors catalytic domain"/>
    <property type="match status" value="1"/>
</dbReference>
<feature type="signal peptide" evidence="2">
    <location>
        <begin position="1"/>
        <end position="25"/>
    </location>
</feature>
<dbReference type="SUPFAM" id="SSF48366">
    <property type="entry name" value="Ras GEF"/>
    <property type="match status" value="1"/>
</dbReference>
<organism evidence="4 5">
    <name type="scientific">Eleutherodactylus coqui</name>
    <name type="common">Puerto Rican coqui</name>
    <dbReference type="NCBI Taxonomy" id="57060"/>
    <lineage>
        <taxon>Eukaryota</taxon>
        <taxon>Metazoa</taxon>
        <taxon>Chordata</taxon>
        <taxon>Craniata</taxon>
        <taxon>Vertebrata</taxon>
        <taxon>Euteleostomi</taxon>
        <taxon>Amphibia</taxon>
        <taxon>Batrachia</taxon>
        <taxon>Anura</taxon>
        <taxon>Neobatrachia</taxon>
        <taxon>Hyloidea</taxon>
        <taxon>Eleutherodactylidae</taxon>
        <taxon>Eleutherodactylinae</taxon>
        <taxon>Eleutherodactylus</taxon>
        <taxon>Eleutherodactylus</taxon>
    </lineage>
</organism>
<accession>A0A8J6E2K4</accession>